<dbReference type="EMBL" id="JAUIZM010000005">
    <property type="protein sequence ID" value="KAK1384148.1"/>
    <property type="molecule type" value="Genomic_DNA"/>
</dbReference>
<dbReference type="Proteomes" id="UP001237642">
    <property type="component" value="Unassembled WGS sequence"/>
</dbReference>
<dbReference type="InterPro" id="IPR003107">
    <property type="entry name" value="HAT"/>
</dbReference>
<feature type="region of interest" description="Disordered" evidence="4">
    <location>
        <begin position="1"/>
        <end position="110"/>
    </location>
</feature>
<feature type="compositionally biased region" description="Basic residues" evidence="4">
    <location>
        <begin position="81"/>
        <end position="91"/>
    </location>
</feature>
<dbReference type="SMART" id="SM00386">
    <property type="entry name" value="HAT"/>
    <property type="match status" value="4"/>
</dbReference>
<feature type="compositionally biased region" description="Polar residues" evidence="4">
    <location>
        <begin position="30"/>
        <end position="55"/>
    </location>
</feature>
<dbReference type="GO" id="GO:1902369">
    <property type="term" value="P:negative regulation of RNA catabolic process"/>
    <property type="evidence" value="ECO:0007669"/>
    <property type="project" value="TreeGrafter"/>
</dbReference>
<proteinExistence type="inferred from homology"/>
<feature type="compositionally biased region" description="Low complexity" evidence="4">
    <location>
        <begin position="9"/>
        <end position="22"/>
    </location>
</feature>
<dbReference type="InterPro" id="IPR011990">
    <property type="entry name" value="TPR-like_helical_dom_sf"/>
</dbReference>
<keyword evidence="6" id="KW-1185">Reference proteome</keyword>
<dbReference type="InterPro" id="IPR013633">
    <property type="entry name" value="NRDE-2"/>
</dbReference>
<dbReference type="SUPFAM" id="SSF48452">
    <property type="entry name" value="TPR-like"/>
    <property type="match status" value="1"/>
</dbReference>
<evidence type="ECO:0000256" key="1">
    <source>
        <dbReference type="ARBA" id="ARBA00004123"/>
    </source>
</evidence>
<evidence type="ECO:0000313" key="5">
    <source>
        <dbReference type="EMBL" id="KAK1384148.1"/>
    </source>
</evidence>
<organism evidence="5 6">
    <name type="scientific">Heracleum sosnowskyi</name>
    <dbReference type="NCBI Taxonomy" id="360622"/>
    <lineage>
        <taxon>Eukaryota</taxon>
        <taxon>Viridiplantae</taxon>
        <taxon>Streptophyta</taxon>
        <taxon>Embryophyta</taxon>
        <taxon>Tracheophyta</taxon>
        <taxon>Spermatophyta</taxon>
        <taxon>Magnoliopsida</taxon>
        <taxon>eudicotyledons</taxon>
        <taxon>Gunneridae</taxon>
        <taxon>Pentapetalae</taxon>
        <taxon>asterids</taxon>
        <taxon>campanulids</taxon>
        <taxon>Apiales</taxon>
        <taxon>Apiaceae</taxon>
        <taxon>Apioideae</taxon>
        <taxon>apioid superclade</taxon>
        <taxon>Tordylieae</taxon>
        <taxon>Tordyliinae</taxon>
        <taxon>Heracleum</taxon>
    </lineage>
</organism>
<dbReference type="PANTHER" id="PTHR13471:SF0">
    <property type="entry name" value="NUCLEAR EXOSOME REGULATOR NRDE2"/>
    <property type="match status" value="1"/>
</dbReference>
<keyword evidence="3" id="KW-0539">Nucleus</keyword>
<dbReference type="GO" id="GO:0071013">
    <property type="term" value="C:catalytic step 2 spliceosome"/>
    <property type="evidence" value="ECO:0007669"/>
    <property type="project" value="TreeGrafter"/>
</dbReference>
<dbReference type="GO" id="GO:0006396">
    <property type="term" value="P:RNA processing"/>
    <property type="evidence" value="ECO:0007669"/>
    <property type="project" value="InterPro"/>
</dbReference>
<gene>
    <name evidence="5" type="ORF">POM88_021883</name>
</gene>
<dbReference type="GO" id="GO:0031048">
    <property type="term" value="P:regulatory ncRNA-mediated heterochromatin formation"/>
    <property type="evidence" value="ECO:0007669"/>
    <property type="project" value="TreeGrafter"/>
</dbReference>
<reference evidence="5" key="2">
    <citation type="submission" date="2023-05" db="EMBL/GenBank/DDBJ databases">
        <authorList>
            <person name="Schelkunov M.I."/>
        </authorList>
    </citation>
    <scope>NUCLEOTIDE SEQUENCE</scope>
    <source>
        <strain evidence="5">Hsosn_3</strain>
        <tissue evidence="5">Leaf</tissue>
    </source>
</reference>
<feature type="compositionally biased region" description="Basic and acidic residues" evidence="4">
    <location>
        <begin position="61"/>
        <end position="72"/>
    </location>
</feature>
<evidence type="ECO:0000256" key="2">
    <source>
        <dbReference type="ARBA" id="ARBA00009265"/>
    </source>
</evidence>
<dbReference type="Gene3D" id="1.25.40.10">
    <property type="entry name" value="Tetratricopeptide repeat domain"/>
    <property type="match status" value="2"/>
</dbReference>
<accession>A0AAD8IGQ6</accession>
<dbReference type="Pfam" id="PF08424">
    <property type="entry name" value="NRDE-2"/>
    <property type="match status" value="1"/>
</dbReference>
<evidence type="ECO:0000256" key="4">
    <source>
        <dbReference type="SAM" id="MobiDB-lite"/>
    </source>
</evidence>
<comment type="subcellular location">
    <subcellularLocation>
        <location evidence="1">Nucleus</location>
    </subcellularLocation>
</comment>
<sequence>MKTMEDKASSSLFPLLTTTPPASTAPPPQWLSNSSFTTDISLINPATPSLPIQQQDDSDTDEKHNQRPHYDLLESNYNNPKKNKKEKKKRNLSGDVDSKSGPSGRKSDKAWSTTDKDYFFDSRGDRDNLAFGCIYRMDVARYKPHSSTFGRTSHPKYHWNQKRWEFDGDDDINVLDSKLKSVGRYWSSRYTAVERHKNFKRMRISAPGKCVMATDYFIPLSDDTFCEHSDGRTVSGASVIEESWEDMVLRKTKEFNKLTREYPHNEKGWLDFADFQDQVASMQPQKGARLQTLEKKISVLEKAVEVNPDNEELLVRLLTAYRSRDSTDVLISRWEKLLVQHSGSWKLWKEFLQVVQGEFSRFKIPEMRRIYANAIRALSSTRGKQHRQVDEGSHTSASIQEELHLVDIFVNLCRFEWQAGYQELATALLQAEIEYCLFCPSLLLSEQSKLRLFEYFWDSNGARVGEDGALGWSTWLEKAEEQKQKVINENSDEIDEGGWTGWSEPLKTKVLDGSQQNTAENITEVEEFDGELEASEVEPEKDAATLLKMLGIDAEAEASDEVKDAATWTRWSQEEILRDADQWMPLHSKSAAGNTQGDGIADGEVDENISRVILFEDISECLFSLTSEEARLSLLYQFIDFFGGKVSQWTSTNSSAWGEKILSLEVLPDIVLDELRKVHEGLTRAESTQKSFSLECLLGRSEDTSMRTNMMKFLLNATLLCLSAFSKNHLLQEATLVADELSHTRMGTLSSSVTPCRALAKSLLKKNRQDVLLCGVYARREAIFGNIDHARKVFDMALSSSEAVKPESLSNTFLIYLWYAEVELANSSHSNSESGLRAMHILYCLGSGVKYIPFICQPSSLQQLRARQGFKERIRAIRSMGAHTVTDDRCTALICSAALFEELTAGWTAASEVFDQAFSMVLPERRTYSHQFEILFNYYVRMLGKHSEQSQLSNVWGIVVQGLHLYSLSPELYSTFIKIGYLHTTPSKLRLILDDNCHKKPSVIAWLFSLSFEISRGSSYHRVHGLFERALASDNTRNSVILWRCYISYEMNVACDPSAARRVYFRAIHACPWSKKLWLDGFVKLNSILTAKELSDLQEVMRDKELNLRTDIYEILLQDEL</sequence>
<dbReference type="PANTHER" id="PTHR13471">
    <property type="entry name" value="TETRATRICOPEPTIDE-LIKE HELICAL"/>
    <property type="match status" value="1"/>
</dbReference>
<reference evidence="5" key="1">
    <citation type="submission" date="2023-02" db="EMBL/GenBank/DDBJ databases">
        <title>Genome of toxic invasive species Heracleum sosnowskyi carries increased number of genes despite the absence of recent whole-genome duplications.</title>
        <authorList>
            <person name="Schelkunov M."/>
            <person name="Shtratnikova V."/>
            <person name="Makarenko M."/>
            <person name="Klepikova A."/>
            <person name="Omelchenko D."/>
            <person name="Novikova G."/>
            <person name="Obukhova E."/>
            <person name="Bogdanov V."/>
            <person name="Penin A."/>
            <person name="Logacheva M."/>
        </authorList>
    </citation>
    <scope>NUCLEOTIDE SEQUENCE</scope>
    <source>
        <strain evidence="5">Hsosn_3</strain>
        <tissue evidence="5">Leaf</tissue>
    </source>
</reference>
<comment type="similarity">
    <text evidence="2">Belongs to the NRDE2 family.</text>
</comment>
<dbReference type="AlphaFoldDB" id="A0AAD8IGQ6"/>
<comment type="caution">
    <text evidence="5">The sequence shown here is derived from an EMBL/GenBank/DDBJ whole genome shotgun (WGS) entry which is preliminary data.</text>
</comment>
<protein>
    <submittedName>
        <fullName evidence="5">SiRNA-mediated silencing protein NRDE-2</fullName>
    </submittedName>
</protein>
<evidence type="ECO:0000313" key="6">
    <source>
        <dbReference type="Proteomes" id="UP001237642"/>
    </source>
</evidence>
<name>A0AAD8IGQ6_9APIA</name>
<evidence type="ECO:0000256" key="3">
    <source>
        <dbReference type="ARBA" id="ARBA00023242"/>
    </source>
</evidence>